<dbReference type="Proteomes" id="UP000075573">
    <property type="component" value="Unassembled WGS sequence"/>
</dbReference>
<proteinExistence type="predicted"/>
<evidence type="ECO:0000313" key="2">
    <source>
        <dbReference type="Proteomes" id="UP000075573"/>
    </source>
</evidence>
<name>A0A149QY12_9PROT</name>
<dbReference type="RefSeq" id="WP_062494452.1">
    <property type="nucleotide sequence ID" value="NZ_LHZB01000101.1"/>
</dbReference>
<dbReference type="AlphaFoldDB" id="A0A149QY12"/>
<dbReference type="PATRIC" id="fig|442.7.peg.3221"/>
<sequence length="171" mass="19053">MITLFLRKLPALIRDRLPARLAPGVYEADTGRLVSRLKDCAPLAPGSRAYISNLLTFLDGEEDVIHMSYSVQDNGIRLEFGISGDELYRRPYGVISSSDCILAFHALSEVIPAELRYIRSCSYHLSGLPNGGGLNGRVIVAGTEYPETFPDNEAERTQMVNNRYRLSIMKD</sequence>
<dbReference type="EMBL" id="LHZB01000101">
    <property type="protein sequence ID" value="KXV02208.1"/>
    <property type="molecule type" value="Genomic_DNA"/>
</dbReference>
<comment type="caution">
    <text evidence="1">The sequence shown here is derived from an EMBL/GenBank/DDBJ whole genome shotgun (WGS) entry which is preliminary data.</text>
</comment>
<evidence type="ECO:0000313" key="1">
    <source>
        <dbReference type="EMBL" id="KXV02208.1"/>
    </source>
</evidence>
<reference evidence="1 2" key="1">
    <citation type="submission" date="2015-06" db="EMBL/GenBank/DDBJ databases">
        <title>Improved classification and identification of acetic acid bacteria using matrix-assisted laser desorption/ionization time-of-flight mass spectrometry; Gluconobacter nephelii and Gluconobacter uchimurae are later heterotypic synonyms of Gluconobacter japonicus and Gluconobacter oxydans, respectively.</title>
        <authorList>
            <person name="Li L."/>
            <person name="Cleenwerck I."/>
            <person name="De Vuyst L."/>
            <person name="Vandamme P."/>
        </authorList>
    </citation>
    <scope>NUCLEOTIDE SEQUENCE [LARGE SCALE GENOMIC DNA]</scope>
    <source>
        <strain evidence="1 2">LMG 1764</strain>
    </source>
</reference>
<protein>
    <submittedName>
        <fullName evidence="1">Uncharacterized protein</fullName>
    </submittedName>
</protein>
<gene>
    <name evidence="1" type="ORF">AD929_03665</name>
</gene>
<accession>A0A149QY12</accession>
<organism evidence="1 2">
    <name type="scientific">Gluconobacter potus</name>
    <dbReference type="NCBI Taxonomy" id="2724927"/>
    <lineage>
        <taxon>Bacteria</taxon>
        <taxon>Pseudomonadati</taxon>
        <taxon>Pseudomonadota</taxon>
        <taxon>Alphaproteobacteria</taxon>
        <taxon>Acetobacterales</taxon>
        <taxon>Acetobacteraceae</taxon>
        <taxon>Gluconobacter</taxon>
    </lineage>
</organism>